<protein>
    <recommendedName>
        <fullName evidence="2">DUF3752 domain-containing protein</fullName>
    </recommendedName>
</protein>
<feature type="compositionally biased region" description="Low complexity" evidence="1">
    <location>
        <begin position="75"/>
        <end position="94"/>
    </location>
</feature>
<dbReference type="Proteomes" id="UP000567179">
    <property type="component" value="Unassembled WGS sequence"/>
</dbReference>
<keyword evidence="4" id="KW-1185">Reference proteome</keyword>
<feature type="compositionally biased region" description="Polar residues" evidence="1">
    <location>
        <begin position="40"/>
        <end position="53"/>
    </location>
</feature>
<dbReference type="Pfam" id="PF12572">
    <property type="entry name" value="DUF3752"/>
    <property type="match status" value="1"/>
</dbReference>
<feature type="domain" description="DUF3752" evidence="2">
    <location>
        <begin position="180"/>
        <end position="335"/>
    </location>
</feature>
<feature type="compositionally biased region" description="Basic and acidic residues" evidence="1">
    <location>
        <begin position="258"/>
        <end position="272"/>
    </location>
</feature>
<evidence type="ECO:0000313" key="3">
    <source>
        <dbReference type="EMBL" id="KAF5313018.1"/>
    </source>
</evidence>
<comment type="caution">
    <text evidence="3">The sequence shown here is derived from an EMBL/GenBank/DDBJ whole genome shotgun (WGS) entry which is preliminary data.</text>
</comment>
<dbReference type="PANTHER" id="PTHR46370">
    <property type="entry name" value="GPALPP MOTIFS-CONTAINING PROTEIN 1"/>
    <property type="match status" value="1"/>
</dbReference>
<dbReference type="AlphaFoldDB" id="A0A8H5EUY4"/>
<evidence type="ECO:0000256" key="1">
    <source>
        <dbReference type="SAM" id="MobiDB-lite"/>
    </source>
</evidence>
<dbReference type="PANTHER" id="PTHR46370:SF1">
    <property type="entry name" value="GPALPP MOTIFS-CONTAINING PROTEIN 1"/>
    <property type="match status" value="1"/>
</dbReference>
<feature type="compositionally biased region" description="Basic and acidic residues" evidence="1">
    <location>
        <begin position="143"/>
        <end position="176"/>
    </location>
</feature>
<reference evidence="3 4" key="1">
    <citation type="journal article" date="2020" name="ISME J.">
        <title>Uncovering the hidden diversity of litter-decomposition mechanisms in mushroom-forming fungi.</title>
        <authorList>
            <person name="Floudas D."/>
            <person name="Bentzer J."/>
            <person name="Ahren D."/>
            <person name="Johansson T."/>
            <person name="Persson P."/>
            <person name="Tunlid A."/>
        </authorList>
    </citation>
    <scope>NUCLEOTIDE SEQUENCE [LARGE SCALE GENOMIC DNA]</scope>
    <source>
        <strain evidence="3 4">CBS 101986</strain>
    </source>
</reference>
<name>A0A8H5EUY4_9AGAR</name>
<proteinExistence type="predicted"/>
<dbReference type="OrthoDB" id="72269at2759"/>
<feature type="compositionally biased region" description="Polar residues" evidence="1">
    <location>
        <begin position="201"/>
        <end position="218"/>
    </location>
</feature>
<feature type="compositionally biased region" description="Basic and acidic residues" evidence="1">
    <location>
        <begin position="221"/>
        <end position="234"/>
    </location>
</feature>
<organism evidence="3 4">
    <name type="scientific">Psilocybe cf. subviscida</name>
    <dbReference type="NCBI Taxonomy" id="2480587"/>
    <lineage>
        <taxon>Eukaryota</taxon>
        <taxon>Fungi</taxon>
        <taxon>Dikarya</taxon>
        <taxon>Basidiomycota</taxon>
        <taxon>Agaricomycotina</taxon>
        <taxon>Agaricomycetes</taxon>
        <taxon>Agaricomycetidae</taxon>
        <taxon>Agaricales</taxon>
        <taxon>Agaricineae</taxon>
        <taxon>Strophariaceae</taxon>
        <taxon>Psilocybe</taxon>
    </lineage>
</organism>
<sequence length="343" mass="37177">MASIGPQIPAHILQSIRNDASDDEDDGPQPAPAPSASASIGPQMSPSVSSGSKLQVIDDDDDDDPGPSPAPGPSRAPAQKPPSSARPQRPAAGPSMPPGHRAIGPTLPNYAPTYDPSFDENDSDDDSDDDFGPKPLPAGMQHEQTDAVKEFIEREEKRRKAAEDAAKPKAAQRDEWMLVPPTSSGLLGNLDPTKLKARQFSRGTASGSTSKNDTSLWTETPAERQQRLADEVSGKKRRVTDSTPTEDEDKKARRKRRKEEEEVIRKGVEEHTKKRRGAALVDQHATNKKDKGDDEKEVPGIWDHSRDMGLGGRLMDDDKRKKMLQEAKGLGDRFGSGKGGGFL</sequence>
<dbReference type="EMBL" id="JAACJJ010000056">
    <property type="protein sequence ID" value="KAF5313018.1"/>
    <property type="molecule type" value="Genomic_DNA"/>
</dbReference>
<gene>
    <name evidence="3" type="ORF">D9619_003656</name>
</gene>
<dbReference type="InterPro" id="IPR022226">
    <property type="entry name" value="DUF3752"/>
</dbReference>
<feature type="compositionally biased region" description="Acidic residues" evidence="1">
    <location>
        <begin position="117"/>
        <end position="130"/>
    </location>
</feature>
<evidence type="ECO:0000313" key="4">
    <source>
        <dbReference type="Proteomes" id="UP000567179"/>
    </source>
</evidence>
<feature type="compositionally biased region" description="Basic and acidic residues" evidence="1">
    <location>
        <begin position="285"/>
        <end position="307"/>
    </location>
</feature>
<accession>A0A8H5EUY4</accession>
<feature type="region of interest" description="Disordered" evidence="1">
    <location>
        <begin position="1"/>
        <end position="315"/>
    </location>
</feature>
<evidence type="ECO:0000259" key="2">
    <source>
        <dbReference type="Pfam" id="PF12572"/>
    </source>
</evidence>
<dbReference type="InterPro" id="IPR046331">
    <property type="entry name" value="GPAM1-like"/>
</dbReference>